<gene>
    <name evidence="1" type="ORF">SAMN04487977_10947</name>
</gene>
<dbReference type="AlphaFoldDB" id="A0A1H9IB54"/>
<dbReference type="OrthoDB" id="367580at2"/>
<protein>
    <submittedName>
        <fullName evidence="1">Uncharacterized protein</fullName>
    </submittedName>
</protein>
<organism evidence="1 2">
    <name type="scientific">Treponema bryantii</name>
    <dbReference type="NCBI Taxonomy" id="163"/>
    <lineage>
        <taxon>Bacteria</taxon>
        <taxon>Pseudomonadati</taxon>
        <taxon>Spirochaetota</taxon>
        <taxon>Spirochaetia</taxon>
        <taxon>Spirochaetales</taxon>
        <taxon>Treponemataceae</taxon>
        <taxon>Treponema</taxon>
    </lineage>
</organism>
<dbReference type="RefSeq" id="WP_083379873.1">
    <property type="nucleotide sequence ID" value="NZ_FOFU01000009.1"/>
</dbReference>
<accession>A0A1H9IB54</accession>
<dbReference type="STRING" id="163.SAMN04487775_10264"/>
<proteinExistence type="predicted"/>
<name>A0A1H9IB54_9SPIR</name>
<sequence length="197" mass="21969">MIEFYINGQQVDVQIEDEQTIGDVLKSFQSTCEENQAAVIGITVDSKQVTADNFDEKAAEPLGKDTKFEFHIVTVSEIKASFDKLSDLFAELAKQMEEVPVALQSGKNLEVSESIKNLADSIEQFCHVATLASLFPETFTNTSMNGINFKDFFAEFSPILKDFEDALQNNDTVMLGDLSEYEICPRLKDISKALKAM</sequence>
<evidence type="ECO:0000313" key="2">
    <source>
        <dbReference type="Proteomes" id="UP000182360"/>
    </source>
</evidence>
<evidence type="ECO:0000313" key="1">
    <source>
        <dbReference type="EMBL" id="SEQ71762.1"/>
    </source>
</evidence>
<dbReference type="EMBL" id="FOFU01000009">
    <property type="protein sequence ID" value="SEQ71762.1"/>
    <property type="molecule type" value="Genomic_DNA"/>
</dbReference>
<keyword evidence="2" id="KW-1185">Reference proteome</keyword>
<reference evidence="1 2" key="1">
    <citation type="submission" date="2016-10" db="EMBL/GenBank/DDBJ databases">
        <authorList>
            <person name="de Groot N.N."/>
        </authorList>
    </citation>
    <scope>NUCLEOTIDE SEQUENCE [LARGE SCALE GENOMIC DNA]</scope>
    <source>
        <strain evidence="1 2">B25</strain>
    </source>
</reference>
<dbReference type="Proteomes" id="UP000182360">
    <property type="component" value="Unassembled WGS sequence"/>
</dbReference>